<organism evidence="2 3">
    <name type="scientific">Rubrobacter marinus</name>
    <dbReference type="NCBI Taxonomy" id="2653852"/>
    <lineage>
        <taxon>Bacteria</taxon>
        <taxon>Bacillati</taxon>
        <taxon>Actinomycetota</taxon>
        <taxon>Rubrobacteria</taxon>
        <taxon>Rubrobacterales</taxon>
        <taxon>Rubrobacteraceae</taxon>
        <taxon>Rubrobacter</taxon>
    </lineage>
</organism>
<dbReference type="EMBL" id="CP045121">
    <property type="protein sequence ID" value="QIN80088.1"/>
    <property type="molecule type" value="Genomic_DNA"/>
</dbReference>
<dbReference type="AlphaFoldDB" id="A0A6G8Q0X3"/>
<protein>
    <recommendedName>
        <fullName evidence="4">Helix-turn-helix domain-containing protein</fullName>
    </recommendedName>
</protein>
<reference evidence="2 3" key="1">
    <citation type="submission" date="2019-10" db="EMBL/GenBank/DDBJ databases">
        <title>Rubrobacter sp nov SCSIO 52915 isolated from a deep-sea sediment in the South China Sea.</title>
        <authorList>
            <person name="Chen R.W."/>
        </authorList>
    </citation>
    <scope>NUCLEOTIDE SEQUENCE [LARGE SCALE GENOMIC DNA]</scope>
    <source>
        <strain evidence="2 3">SCSIO 52915</strain>
    </source>
</reference>
<evidence type="ECO:0000256" key="1">
    <source>
        <dbReference type="SAM" id="Coils"/>
    </source>
</evidence>
<name>A0A6G8Q0X3_9ACTN</name>
<keyword evidence="1" id="KW-0175">Coiled coil</keyword>
<sequence>MAEGRPETNGEGLRTPAEAARILHVPLRRVLEWLAAGEIEAEQDPVSGRWNIPESALKGSGPAKQTQEELAWVYEKERLLAEVREWRGRAERERERAEGLLGEVEGLRRELEVERMRRGLRGGTPEA</sequence>
<gene>
    <name evidence="2" type="ORF">GBA65_17930</name>
</gene>
<dbReference type="Proteomes" id="UP000502706">
    <property type="component" value="Chromosome"/>
</dbReference>
<keyword evidence="3" id="KW-1185">Reference proteome</keyword>
<evidence type="ECO:0000313" key="2">
    <source>
        <dbReference type="EMBL" id="QIN80088.1"/>
    </source>
</evidence>
<proteinExistence type="predicted"/>
<dbReference type="RefSeq" id="WP_166397764.1">
    <property type="nucleotide sequence ID" value="NZ_CP045121.1"/>
</dbReference>
<evidence type="ECO:0008006" key="4">
    <source>
        <dbReference type="Google" id="ProtNLM"/>
    </source>
</evidence>
<evidence type="ECO:0000313" key="3">
    <source>
        <dbReference type="Proteomes" id="UP000502706"/>
    </source>
</evidence>
<dbReference type="KEGG" id="rmar:GBA65_17930"/>
<feature type="coiled-coil region" evidence="1">
    <location>
        <begin position="76"/>
        <end position="110"/>
    </location>
</feature>
<accession>A0A6G8Q0X3</accession>